<comment type="caution">
    <text evidence="1">The sequence shown here is derived from an EMBL/GenBank/DDBJ whole genome shotgun (WGS) entry which is preliminary data.</text>
</comment>
<organism evidence="1 2">
    <name type="scientific">Araneus ventricosus</name>
    <name type="common">Orbweaver spider</name>
    <name type="synonym">Epeira ventricosa</name>
    <dbReference type="NCBI Taxonomy" id="182803"/>
    <lineage>
        <taxon>Eukaryota</taxon>
        <taxon>Metazoa</taxon>
        <taxon>Ecdysozoa</taxon>
        <taxon>Arthropoda</taxon>
        <taxon>Chelicerata</taxon>
        <taxon>Arachnida</taxon>
        <taxon>Araneae</taxon>
        <taxon>Araneomorphae</taxon>
        <taxon>Entelegynae</taxon>
        <taxon>Araneoidea</taxon>
        <taxon>Araneidae</taxon>
        <taxon>Araneus</taxon>
    </lineage>
</organism>
<proteinExistence type="predicted"/>
<protein>
    <submittedName>
        <fullName evidence="1">Uncharacterized protein</fullName>
    </submittedName>
</protein>
<name>A0A4Y2DFX5_ARAVE</name>
<dbReference type="Proteomes" id="UP000499080">
    <property type="component" value="Unassembled WGS sequence"/>
</dbReference>
<accession>A0A4Y2DFX5</accession>
<gene>
    <name evidence="1" type="ORF">AVEN_178114_1</name>
</gene>
<feature type="non-terminal residue" evidence="1">
    <location>
        <position position="61"/>
    </location>
</feature>
<keyword evidence="2" id="KW-1185">Reference proteome</keyword>
<evidence type="ECO:0000313" key="1">
    <source>
        <dbReference type="EMBL" id="GBM15139.1"/>
    </source>
</evidence>
<sequence length="61" mass="6769">MPYLFNLYITSELADPVDSLQVLFPEKCAAQRATPAIVFPDDSPQIIQQHVENVQILLVAG</sequence>
<reference evidence="1 2" key="1">
    <citation type="journal article" date="2019" name="Sci. Rep.">
        <title>Orb-weaving spider Araneus ventricosus genome elucidates the spidroin gene catalogue.</title>
        <authorList>
            <person name="Kono N."/>
            <person name="Nakamura H."/>
            <person name="Ohtoshi R."/>
            <person name="Moran D.A.P."/>
            <person name="Shinohara A."/>
            <person name="Yoshida Y."/>
            <person name="Fujiwara M."/>
            <person name="Mori M."/>
            <person name="Tomita M."/>
            <person name="Arakawa K."/>
        </authorList>
    </citation>
    <scope>NUCLEOTIDE SEQUENCE [LARGE SCALE GENOMIC DNA]</scope>
</reference>
<evidence type="ECO:0000313" key="2">
    <source>
        <dbReference type="Proteomes" id="UP000499080"/>
    </source>
</evidence>
<dbReference type="EMBL" id="BGPR01166495">
    <property type="protein sequence ID" value="GBM15139.1"/>
    <property type="molecule type" value="Genomic_DNA"/>
</dbReference>
<dbReference type="AlphaFoldDB" id="A0A4Y2DFX5"/>